<dbReference type="Proteomes" id="UP000014463">
    <property type="component" value="Unassembled WGS sequence"/>
</dbReference>
<reference evidence="1 2" key="1">
    <citation type="journal article" date="2013" name="Genome Announc.">
        <title>Draft genome sequence of the moderately halophilic gammaproteobacterium Halomonas anticariensis FP35.</title>
        <authorList>
            <person name="Tahrioui A."/>
            <person name="Quesada E."/>
            <person name="Llamas I."/>
        </authorList>
    </citation>
    <scope>NUCLEOTIDE SEQUENCE [LARGE SCALE GENOMIC DNA]</scope>
    <source>
        <strain evidence="2">DSM 16096 / CECT 5854 / LMG 22089 / FP35</strain>
    </source>
</reference>
<proteinExistence type="predicted"/>
<dbReference type="InterPro" id="IPR016878">
    <property type="entry name" value="MICAH-like"/>
</dbReference>
<organism evidence="1 2">
    <name type="scientific">Litchfieldella anticariensis (strain DSM 16096 / CECT 5854 / CIP 108499 / LMG 22089 / FP35)</name>
    <name type="common">Halomonas anticariensis</name>
    <dbReference type="NCBI Taxonomy" id="1121939"/>
    <lineage>
        <taxon>Bacteria</taxon>
        <taxon>Pseudomonadati</taxon>
        <taxon>Pseudomonadota</taxon>
        <taxon>Gammaproteobacteria</taxon>
        <taxon>Oceanospirillales</taxon>
        <taxon>Halomonadaceae</taxon>
        <taxon>Litchfieldella</taxon>
    </lineage>
</organism>
<comment type="caution">
    <text evidence="1">The sequence shown here is derived from an EMBL/GenBank/DDBJ whole genome shotgun (WGS) entry which is preliminary data.</text>
</comment>
<evidence type="ECO:0000313" key="2">
    <source>
        <dbReference type="Proteomes" id="UP000014463"/>
    </source>
</evidence>
<keyword evidence="2" id="KW-1185">Reference proteome</keyword>
<dbReference type="SUPFAM" id="SSF54427">
    <property type="entry name" value="NTF2-like"/>
    <property type="match status" value="1"/>
</dbReference>
<dbReference type="PIRSF" id="PIRSF028288">
    <property type="entry name" value="UCP028288"/>
    <property type="match status" value="1"/>
</dbReference>
<dbReference type="InterPro" id="IPR032710">
    <property type="entry name" value="NTF2-like_dom_sf"/>
</dbReference>
<dbReference type="PATRIC" id="fig|1121939.11.peg.3884"/>
<accession>S2KFW4</accession>
<protein>
    <recommendedName>
        <fullName evidence="3">Phosphoribosyl-AMP cyclohydrolase</fullName>
    </recommendedName>
</protein>
<dbReference type="eggNOG" id="COG4337">
    <property type="taxonomic scope" value="Bacteria"/>
</dbReference>
<dbReference type="EMBL" id="ASTJ01000039">
    <property type="protein sequence ID" value="EPC00805.1"/>
    <property type="molecule type" value="Genomic_DNA"/>
</dbReference>
<evidence type="ECO:0000313" key="1">
    <source>
        <dbReference type="EMBL" id="EPC00805.1"/>
    </source>
</evidence>
<sequence>MTALLVSGAGVANAEEGGQITKEEVIKAQEAWGDAIVAIGDAYTDHRDYEELAEKTVDDLYGYDEGIVLFKPTKASEEPFRLSEDEAVSYFVTGIVPEDHGFAIQPWSDVRFENAGIIIDEDSALAMGHYYFTDANTGEETEAEYTFGYYKDEDGNLRIDLHHSSFPFNPNQAG</sequence>
<evidence type="ECO:0008006" key="3">
    <source>
        <dbReference type="Google" id="ProtNLM"/>
    </source>
</evidence>
<name>S2KFW4_LITA3</name>
<gene>
    <name evidence="1" type="ORF">L861_13525</name>
</gene>
<dbReference type="AlphaFoldDB" id="S2KFW4"/>
<dbReference type="Gene3D" id="3.10.450.50">
    <property type="match status" value="1"/>
</dbReference>